<dbReference type="FunFam" id="3.80.10.10:FF:001360">
    <property type="entry name" value="Uncharacterized protein"/>
    <property type="match status" value="1"/>
</dbReference>
<dbReference type="InterPro" id="IPR001611">
    <property type="entry name" value="Leu-rich_rpt"/>
</dbReference>
<organism evidence="6 7">
    <name type="scientific">Allacma fusca</name>
    <dbReference type="NCBI Taxonomy" id="39272"/>
    <lineage>
        <taxon>Eukaryota</taxon>
        <taxon>Metazoa</taxon>
        <taxon>Ecdysozoa</taxon>
        <taxon>Arthropoda</taxon>
        <taxon>Hexapoda</taxon>
        <taxon>Collembola</taxon>
        <taxon>Symphypleona</taxon>
        <taxon>Sminthuridae</taxon>
        <taxon>Allacma</taxon>
    </lineage>
</organism>
<dbReference type="PROSITE" id="PS51450">
    <property type="entry name" value="LRR"/>
    <property type="match status" value="3"/>
</dbReference>
<dbReference type="AlphaFoldDB" id="A0A8J2LDW7"/>
<protein>
    <recommendedName>
        <fullName evidence="8">LRRCT domain-containing protein</fullName>
    </recommendedName>
</protein>
<comment type="caution">
    <text evidence="6">The sequence shown here is derived from an EMBL/GenBank/DDBJ whole genome shotgun (WGS) entry which is preliminary data.</text>
</comment>
<feature type="chain" id="PRO_5035172508" description="LRRCT domain-containing protein" evidence="5">
    <location>
        <begin position="24"/>
        <end position="496"/>
    </location>
</feature>
<dbReference type="SMART" id="SM00365">
    <property type="entry name" value="LRR_SD22"/>
    <property type="match status" value="5"/>
</dbReference>
<gene>
    <name evidence="6" type="ORF">AFUS01_LOCUS43476</name>
</gene>
<dbReference type="FunFam" id="3.80.10.10:FF:000770">
    <property type="entry name" value="Uncharacterized protein"/>
    <property type="match status" value="1"/>
</dbReference>
<keyword evidence="4" id="KW-0325">Glycoprotein</keyword>
<evidence type="ECO:0000313" key="6">
    <source>
        <dbReference type="EMBL" id="CAG7833912.1"/>
    </source>
</evidence>
<dbReference type="PANTHER" id="PTHR24369">
    <property type="entry name" value="ANTIGEN BSP, PUTATIVE-RELATED"/>
    <property type="match status" value="1"/>
</dbReference>
<evidence type="ECO:0000256" key="4">
    <source>
        <dbReference type="ARBA" id="ARBA00023180"/>
    </source>
</evidence>
<evidence type="ECO:0000256" key="2">
    <source>
        <dbReference type="ARBA" id="ARBA00022729"/>
    </source>
</evidence>
<evidence type="ECO:0008006" key="8">
    <source>
        <dbReference type="Google" id="ProtNLM"/>
    </source>
</evidence>
<keyword evidence="7" id="KW-1185">Reference proteome</keyword>
<dbReference type="SMART" id="SM00369">
    <property type="entry name" value="LRR_TYP"/>
    <property type="match status" value="11"/>
</dbReference>
<name>A0A8J2LDW7_9HEXA</name>
<feature type="signal peptide" evidence="5">
    <location>
        <begin position="1"/>
        <end position="23"/>
    </location>
</feature>
<keyword evidence="2 5" id="KW-0732">Signal</keyword>
<dbReference type="PANTHER" id="PTHR24369:SF210">
    <property type="entry name" value="CHAOPTIN-RELATED"/>
    <property type="match status" value="1"/>
</dbReference>
<evidence type="ECO:0000256" key="5">
    <source>
        <dbReference type="SAM" id="SignalP"/>
    </source>
</evidence>
<dbReference type="EMBL" id="CAJVCH010570058">
    <property type="protein sequence ID" value="CAG7833912.1"/>
    <property type="molecule type" value="Genomic_DNA"/>
</dbReference>
<dbReference type="OrthoDB" id="8400687at2759"/>
<evidence type="ECO:0000256" key="3">
    <source>
        <dbReference type="ARBA" id="ARBA00022737"/>
    </source>
</evidence>
<keyword evidence="3" id="KW-0677">Repeat</keyword>
<proteinExistence type="predicted"/>
<dbReference type="Proteomes" id="UP000708208">
    <property type="component" value="Unassembled WGS sequence"/>
</dbReference>
<dbReference type="InterPro" id="IPR003591">
    <property type="entry name" value="Leu-rich_rpt_typical-subtyp"/>
</dbReference>
<evidence type="ECO:0000313" key="7">
    <source>
        <dbReference type="Proteomes" id="UP000708208"/>
    </source>
</evidence>
<sequence length="496" mass="55624">MKGDGWLNVIVVMGLLMAESSYGRNICPTKIQPCTCTVKTKGLVINCENSNSDKIVPAMTALKESHGVVISYLTFRTNNMPRLPDHIFMGMDIRHLIISSTNLRVLEHGSLTALANKLNVLELISNLITNIPTAALSRLVTTRFLNLNHNNITVIPERSFEGMVQLQRLTLYANHITRIDPNAFKGVEKELVSLNLGANKLESVPIKAISKLPNLSTLELQENLIESITESDFMGLSNLDSLKLGHNQIKELGAYVFRSLPRMSSLDLESNRISRIDDRAFSGLEERLEWLKLGNNSIRTIPSNSLRGMHKLREFDVKSNNITEIKEDAFDSFGSTIKFLFLQNNRIDSLPMSVFSDMHSLETLSLSNNGIHHVPRDVFQPIIETVQVIDVHDNPLKCDCDLTWYKNWIIKASQTSADKVHHILLKTKCWSEKDRHEYMVNKAPLERLYCPDKSTSGTGLRVQSISALINGMLAGIGFIFSMNLLLEVGGKLSSNL</sequence>
<dbReference type="Pfam" id="PF13855">
    <property type="entry name" value="LRR_8"/>
    <property type="match status" value="4"/>
</dbReference>
<accession>A0A8J2LDW7</accession>
<dbReference type="GO" id="GO:0005886">
    <property type="term" value="C:plasma membrane"/>
    <property type="evidence" value="ECO:0007669"/>
    <property type="project" value="TreeGrafter"/>
</dbReference>
<keyword evidence="1" id="KW-0433">Leucine-rich repeat</keyword>
<evidence type="ECO:0000256" key="1">
    <source>
        <dbReference type="ARBA" id="ARBA00022614"/>
    </source>
</evidence>
<reference evidence="6" key="1">
    <citation type="submission" date="2021-06" db="EMBL/GenBank/DDBJ databases">
        <authorList>
            <person name="Hodson N. C."/>
            <person name="Mongue J. A."/>
            <person name="Jaron S. K."/>
        </authorList>
    </citation>
    <scope>NUCLEOTIDE SEQUENCE</scope>
</reference>
<dbReference type="InterPro" id="IPR050541">
    <property type="entry name" value="LRR_TM_domain-containing"/>
</dbReference>